<dbReference type="PANTHER" id="PTHR46797">
    <property type="entry name" value="HTH-TYPE TRANSCRIPTIONAL REGULATOR"/>
    <property type="match status" value="1"/>
</dbReference>
<keyword evidence="2" id="KW-0238">DNA-binding</keyword>
<dbReference type="GO" id="GO:0003677">
    <property type="term" value="F:DNA binding"/>
    <property type="evidence" value="ECO:0007669"/>
    <property type="project" value="UniProtKB-KW"/>
</dbReference>
<protein>
    <submittedName>
        <fullName evidence="5">Transcriptional regulator, XRE family</fullName>
    </submittedName>
</protein>
<evidence type="ECO:0000256" key="1">
    <source>
        <dbReference type="ARBA" id="ARBA00023015"/>
    </source>
</evidence>
<dbReference type="Pfam" id="PF01381">
    <property type="entry name" value="HTH_3"/>
    <property type="match status" value="1"/>
</dbReference>
<proteinExistence type="predicted"/>
<name>B0SXP8_CAUSK</name>
<organism evidence="5">
    <name type="scientific">Caulobacter sp. (strain K31)</name>
    <dbReference type="NCBI Taxonomy" id="366602"/>
    <lineage>
        <taxon>Bacteria</taxon>
        <taxon>Pseudomonadati</taxon>
        <taxon>Pseudomonadota</taxon>
        <taxon>Alphaproteobacteria</taxon>
        <taxon>Caulobacterales</taxon>
        <taxon>Caulobacteraceae</taxon>
        <taxon>Caulobacter</taxon>
    </lineage>
</organism>
<dbReference type="GO" id="GO:0003700">
    <property type="term" value="F:DNA-binding transcription factor activity"/>
    <property type="evidence" value="ECO:0007669"/>
    <property type="project" value="TreeGrafter"/>
</dbReference>
<gene>
    <name evidence="5" type="ordered locus">Caul_4136</name>
</gene>
<evidence type="ECO:0000256" key="3">
    <source>
        <dbReference type="ARBA" id="ARBA00023163"/>
    </source>
</evidence>
<evidence type="ECO:0000313" key="5">
    <source>
        <dbReference type="EMBL" id="ABZ73260.1"/>
    </source>
</evidence>
<feature type="domain" description="HTH cro/C1-type" evidence="4">
    <location>
        <begin position="16"/>
        <end position="70"/>
    </location>
</feature>
<dbReference type="PANTHER" id="PTHR46797:SF23">
    <property type="entry name" value="HTH-TYPE TRANSCRIPTIONAL REGULATOR SUTR"/>
    <property type="match status" value="1"/>
</dbReference>
<dbReference type="eggNOG" id="COG1813">
    <property type="taxonomic scope" value="Bacteria"/>
</dbReference>
<accession>B0SXP8</accession>
<evidence type="ECO:0000256" key="2">
    <source>
        <dbReference type="ARBA" id="ARBA00023125"/>
    </source>
</evidence>
<reference evidence="5" key="1">
    <citation type="submission" date="2008-01" db="EMBL/GenBank/DDBJ databases">
        <title>Complete sequence of chromosome of Caulobacter sp. K31.</title>
        <authorList>
            <consortium name="US DOE Joint Genome Institute"/>
            <person name="Copeland A."/>
            <person name="Lucas S."/>
            <person name="Lapidus A."/>
            <person name="Barry K."/>
            <person name="Glavina del Rio T."/>
            <person name="Dalin E."/>
            <person name="Tice H."/>
            <person name="Pitluck S."/>
            <person name="Bruce D."/>
            <person name="Goodwin L."/>
            <person name="Thompson L.S."/>
            <person name="Brettin T."/>
            <person name="Detter J.C."/>
            <person name="Han C."/>
            <person name="Schmutz J."/>
            <person name="Larimer F."/>
            <person name="Land M."/>
            <person name="Hauser L."/>
            <person name="Kyrpides N."/>
            <person name="Kim E."/>
            <person name="Stephens C."/>
            <person name="Richardson P."/>
        </authorList>
    </citation>
    <scope>NUCLEOTIDE SEQUENCE [LARGE SCALE GENOMIC DNA]</scope>
    <source>
        <strain evidence="5">K31</strain>
    </source>
</reference>
<evidence type="ECO:0000259" key="4">
    <source>
        <dbReference type="PROSITE" id="PS50943"/>
    </source>
</evidence>
<keyword evidence="1" id="KW-0805">Transcription regulation</keyword>
<sequence length="78" mass="8530">MPLPPMRLGQALGINVRRLRKERGLSQEALADAVGLAPTYVGQIERGLRNPTLDVVERFADVLGAEALDLLRVSPDPR</sequence>
<dbReference type="InterPro" id="IPR050807">
    <property type="entry name" value="TransReg_Diox_bact_type"/>
</dbReference>
<dbReference type="KEGG" id="cak:Caul_4136"/>
<dbReference type="HOGENOM" id="CLU_066192_29_1_5"/>
<dbReference type="AlphaFoldDB" id="B0SXP8"/>
<dbReference type="SMART" id="SM00530">
    <property type="entry name" value="HTH_XRE"/>
    <property type="match status" value="1"/>
</dbReference>
<dbReference type="GO" id="GO:0005829">
    <property type="term" value="C:cytosol"/>
    <property type="evidence" value="ECO:0007669"/>
    <property type="project" value="TreeGrafter"/>
</dbReference>
<dbReference type="EMBL" id="CP000927">
    <property type="protein sequence ID" value="ABZ73260.1"/>
    <property type="molecule type" value="Genomic_DNA"/>
</dbReference>
<dbReference type="SUPFAM" id="SSF47413">
    <property type="entry name" value="lambda repressor-like DNA-binding domains"/>
    <property type="match status" value="1"/>
</dbReference>
<dbReference type="CDD" id="cd00093">
    <property type="entry name" value="HTH_XRE"/>
    <property type="match status" value="1"/>
</dbReference>
<dbReference type="InterPro" id="IPR010982">
    <property type="entry name" value="Lambda_DNA-bd_dom_sf"/>
</dbReference>
<keyword evidence="3" id="KW-0804">Transcription</keyword>
<dbReference type="PROSITE" id="PS50943">
    <property type="entry name" value="HTH_CROC1"/>
    <property type="match status" value="1"/>
</dbReference>
<dbReference type="InterPro" id="IPR001387">
    <property type="entry name" value="Cro/C1-type_HTH"/>
</dbReference>
<dbReference type="Gene3D" id="1.10.260.40">
    <property type="entry name" value="lambda repressor-like DNA-binding domains"/>
    <property type="match status" value="1"/>
</dbReference>
<dbReference type="STRING" id="366602.Caul_4136"/>